<reference evidence="2 3" key="1">
    <citation type="submission" date="2021-01" db="EMBL/GenBank/DDBJ databases">
        <title>Whole genome shotgun sequence of Actinoplanes humidus NBRC 14915.</title>
        <authorList>
            <person name="Komaki H."/>
            <person name="Tamura T."/>
        </authorList>
    </citation>
    <scope>NUCLEOTIDE SEQUENCE [LARGE SCALE GENOMIC DNA]</scope>
    <source>
        <strain evidence="2 3">NBRC 14915</strain>
    </source>
</reference>
<dbReference type="EMBL" id="BOMN01000021">
    <property type="protein sequence ID" value="GIE18580.1"/>
    <property type="molecule type" value="Genomic_DNA"/>
</dbReference>
<evidence type="ECO:0000313" key="2">
    <source>
        <dbReference type="EMBL" id="GIE18580.1"/>
    </source>
</evidence>
<dbReference type="InterPro" id="IPR010987">
    <property type="entry name" value="Glutathione-S-Trfase_C-like"/>
</dbReference>
<dbReference type="PANTHER" id="PTHR32419:SF6">
    <property type="entry name" value="GLUTATHIONE S-TRANSFERASE OMEGA-LIKE 1-RELATED"/>
    <property type="match status" value="1"/>
</dbReference>
<sequence length="286" mass="31683">MTTFASPVDLEAYGEYKIPDTPGPLYRFTGRITADTAEQGRYHLYGGWFCPWSHRVAIVRSLAGLDGVVTMSFVGDERDARGWAFREQYGPDPVNGFTLLRQAYEASTPGFDGHVSVPALWDRVAGRILTNDSHAMGIDLATQFHHLATPLIATYPAALAEDIEQLDRWLGPAVTYGVGKAAGPGPARDTLLATFQQLDDRLAERRYLLGDQVTEADIRLWVRLVRYDAGPNAHRTINPGLAAYPNLWAYARDLYAIPAFRDTTDFNSFTAPDAQVPDWSEPAGRH</sequence>
<protein>
    <recommendedName>
        <fullName evidence="1">GST C-terminal domain-containing protein</fullName>
    </recommendedName>
</protein>
<dbReference type="RefSeq" id="WP_203835838.1">
    <property type="nucleotide sequence ID" value="NZ_BAAATV010000003.1"/>
</dbReference>
<organism evidence="2 3">
    <name type="scientific">Winogradskya humida</name>
    <dbReference type="NCBI Taxonomy" id="113566"/>
    <lineage>
        <taxon>Bacteria</taxon>
        <taxon>Bacillati</taxon>
        <taxon>Actinomycetota</taxon>
        <taxon>Actinomycetes</taxon>
        <taxon>Micromonosporales</taxon>
        <taxon>Micromonosporaceae</taxon>
        <taxon>Winogradskya</taxon>
    </lineage>
</organism>
<feature type="domain" description="GST C-terminal" evidence="1">
    <location>
        <begin position="145"/>
        <end position="276"/>
    </location>
</feature>
<dbReference type="InterPro" id="IPR036282">
    <property type="entry name" value="Glutathione-S-Trfase_C_sf"/>
</dbReference>
<dbReference type="InterPro" id="IPR016639">
    <property type="entry name" value="GST_Omega/GSH"/>
</dbReference>
<accession>A0ABQ3ZJ16</accession>
<dbReference type="Pfam" id="PF13410">
    <property type="entry name" value="GST_C_2"/>
    <property type="match status" value="1"/>
</dbReference>
<comment type="caution">
    <text evidence="2">The sequence shown here is derived from an EMBL/GenBank/DDBJ whole genome shotgun (WGS) entry which is preliminary data.</text>
</comment>
<name>A0ABQ3ZJ16_9ACTN</name>
<dbReference type="Proteomes" id="UP000603200">
    <property type="component" value="Unassembled WGS sequence"/>
</dbReference>
<dbReference type="Pfam" id="PF13409">
    <property type="entry name" value="GST_N_2"/>
    <property type="match status" value="1"/>
</dbReference>
<dbReference type="Gene3D" id="3.40.30.10">
    <property type="entry name" value="Glutaredoxin"/>
    <property type="match status" value="1"/>
</dbReference>
<evidence type="ECO:0000313" key="3">
    <source>
        <dbReference type="Proteomes" id="UP000603200"/>
    </source>
</evidence>
<dbReference type="SUPFAM" id="SSF47616">
    <property type="entry name" value="GST C-terminal domain-like"/>
    <property type="match status" value="1"/>
</dbReference>
<dbReference type="PROSITE" id="PS50405">
    <property type="entry name" value="GST_CTER"/>
    <property type="match status" value="1"/>
</dbReference>
<gene>
    <name evidence="2" type="ORF">Ahu01nite_016820</name>
</gene>
<dbReference type="PANTHER" id="PTHR32419">
    <property type="entry name" value="GLUTATHIONYL-HYDROQUINONE REDUCTASE"/>
    <property type="match status" value="1"/>
</dbReference>
<proteinExistence type="predicted"/>
<dbReference type="SUPFAM" id="SSF52833">
    <property type="entry name" value="Thioredoxin-like"/>
    <property type="match status" value="1"/>
</dbReference>
<keyword evidence="3" id="KW-1185">Reference proteome</keyword>
<dbReference type="InterPro" id="IPR004045">
    <property type="entry name" value="Glutathione_S-Trfase_N"/>
</dbReference>
<dbReference type="Gene3D" id="1.20.1050.10">
    <property type="match status" value="1"/>
</dbReference>
<dbReference type="InterPro" id="IPR036249">
    <property type="entry name" value="Thioredoxin-like_sf"/>
</dbReference>
<evidence type="ECO:0000259" key="1">
    <source>
        <dbReference type="PROSITE" id="PS50405"/>
    </source>
</evidence>